<dbReference type="PANTHER" id="PTHR31852">
    <property type="entry name" value="LATE EMBRYOGENESIS ABUNDANT (LEA) HYDROXYPROLINE-RICH GLYCOPROTEIN FAMILY"/>
    <property type="match status" value="1"/>
</dbReference>
<keyword evidence="1" id="KW-0812">Transmembrane</keyword>
<dbReference type="InterPro" id="IPR055301">
    <property type="entry name" value="Lea14-like_2"/>
</dbReference>
<name>A0AAV0RB33_9ROSI</name>
<organism evidence="2 3">
    <name type="scientific">Linum tenue</name>
    <dbReference type="NCBI Taxonomy" id="586396"/>
    <lineage>
        <taxon>Eukaryota</taxon>
        <taxon>Viridiplantae</taxon>
        <taxon>Streptophyta</taxon>
        <taxon>Embryophyta</taxon>
        <taxon>Tracheophyta</taxon>
        <taxon>Spermatophyta</taxon>
        <taxon>Magnoliopsida</taxon>
        <taxon>eudicotyledons</taxon>
        <taxon>Gunneridae</taxon>
        <taxon>Pentapetalae</taxon>
        <taxon>rosids</taxon>
        <taxon>fabids</taxon>
        <taxon>Malpighiales</taxon>
        <taxon>Linaceae</taxon>
        <taxon>Linum</taxon>
    </lineage>
</organism>
<evidence type="ECO:0008006" key="4">
    <source>
        <dbReference type="Google" id="ProtNLM"/>
    </source>
</evidence>
<evidence type="ECO:0000313" key="2">
    <source>
        <dbReference type="EMBL" id="CAI0553717.1"/>
    </source>
</evidence>
<evidence type="ECO:0000313" key="3">
    <source>
        <dbReference type="Proteomes" id="UP001154282"/>
    </source>
</evidence>
<accession>A0AAV0RB33</accession>
<keyword evidence="1" id="KW-1133">Transmembrane helix</keyword>
<evidence type="ECO:0000256" key="1">
    <source>
        <dbReference type="SAM" id="Phobius"/>
    </source>
</evidence>
<dbReference type="Proteomes" id="UP001154282">
    <property type="component" value="Unassembled WGS sequence"/>
</dbReference>
<protein>
    <recommendedName>
        <fullName evidence="4">Late embryogenesis abundant protein LEA-2 subgroup domain-containing protein</fullName>
    </recommendedName>
</protein>
<dbReference type="EMBL" id="CAMGYJ010000010">
    <property type="protein sequence ID" value="CAI0553717.1"/>
    <property type="molecule type" value="Genomic_DNA"/>
</dbReference>
<keyword evidence="1" id="KW-0472">Membrane</keyword>
<proteinExistence type="predicted"/>
<gene>
    <name evidence="2" type="ORF">LITE_LOCUS46944</name>
</gene>
<reference evidence="2" key="1">
    <citation type="submission" date="2022-08" db="EMBL/GenBank/DDBJ databases">
        <authorList>
            <person name="Gutierrez-Valencia J."/>
        </authorList>
    </citation>
    <scope>NUCLEOTIDE SEQUENCE</scope>
</reference>
<feature type="transmembrane region" description="Helical" evidence="1">
    <location>
        <begin position="9"/>
        <end position="35"/>
    </location>
</feature>
<dbReference type="AlphaFoldDB" id="A0AAV0RB33"/>
<sequence length="191" mass="20507">METKRRKPLLICSIATATVVAIAILVAITLAFTVFKPRDPAVKIYLVGLRKLGADDLLSGRNVTTDMVIGISNQNYAGFKYANATSLVTYSDDLVVGEVPVPGGEIRARSDVNVTTSAVLIPAKLMKSRAALEEALVSKALKLKAAVMLHGTSSFCGVKVKTSVYTECHLTVVLGKVPRGESWCWSKLKIN</sequence>
<keyword evidence="3" id="KW-1185">Reference proteome</keyword>
<comment type="caution">
    <text evidence="2">The sequence shown here is derived from an EMBL/GenBank/DDBJ whole genome shotgun (WGS) entry which is preliminary data.</text>
</comment>